<gene>
    <name evidence="2" type="ORF">MARI151_40002</name>
</gene>
<keyword evidence="3" id="KW-1185">Reference proteome</keyword>
<organism evidence="2 3">
    <name type="scientific">Maribacter litoralis</name>
    <dbReference type="NCBI Taxonomy" id="2059726"/>
    <lineage>
        <taxon>Bacteria</taxon>
        <taxon>Pseudomonadati</taxon>
        <taxon>Bacteroidota</taxon>
        <taxon>Flavobacteriia</taxon>
        <taxon>Flavobacteriales</taxon>
        <taxon>Flavobacteriaceae</taxon>
        <taxon>Maribacter</taxon>
    </lineage>
</organism>
<protein>
    <submittedName>
        <fullName evidence="2">Uncharacterized protein</fullName>
    </submittedName>
</protein>
<dbReference type="AlphaFoldDB" id="A0A653TQ72"/>
<evidence type="ECO:0000256" key="1">
    <source>
        <dbReference type="SAM" id="Phobius"/>
    </source>
</evidence>
<keyword evidence="1" id="KW-0472">Membrane</keyword>
<keyword evidence="1" id="KW-0812">Transmembrane</keyword>
<feature type="transmembrane region" description="Helical" evidence="1">
    <location>
        <begin position="6"/>
        <end position="27"/>
    </location>
</feature>
<evidence type="ECO:0000313" key="2">
    <source>
        <dbReference type="EMBL" id="VXB82822.1"/>
    </source>
</evidence>
<reference evidence="2 3" key="1">
    <citation type="submission" date="2019-10" db="EMBL/GenBank/DDBJ databases">
        <authorList>
            <person name="Karimi E."/>
        </authorList>
    </citation>
    <scope>NUCLEOTIDE SEQUENCE [LARGE SCALE GENOMIC DNA]</scope>
    <source>
        <strain evidence="2">Maribacter sp. 151</strain>
    </source>
</reference>
<dbReference type="Proteomes" id="UP000430202">
    <property type="component" value="Unassembled WGS sequence"/>
</dbReference>
<evidence type="ECO:0000313" key="3">
    <source>
        <dbReference type="Proteomes" id="UP000430202"/>
    </source>
</evidence>
<proteinExistence type="predicted"/>
<keyword evidence="1" id="KW-1133">Transmembrane helix</keyword>
<accession>A0A653TQ72</accession>
<dbReference type="EMBL" id="CABWLR010000004">
    <property type="protein sequence ID" value="VXB82822.1"/>
    <property type="molecule type" value="Genomic_DNA"/>
</dbReference>
<sequence>MKKTTIAIIAFVLIIFTIIIVNMNNSFDEELKEYRREFDKEMNSEPKARVVTKVKTTLTDNEAAIAAQQFVEGQLKVPSSADFDPLFKSKITQDGEKYTVVGYVESENSFGAKIRSKYVTVIKRNSTGGVSLLGIAIE</sequence>
<name>A0A653TQ72_9FLAO</name>